<dbReference type="EMBL" id="HBIO01020094">
    <property type="protein sequence ID" value="CAE0470623.1"/>
    <property type="molecule type" value="Transcribed_RNA"/>
</dbReference>
<proteinExistence type="inferred from homology"/>
<feature type="transmembrane region" description="Helical" evidence="8">
    <location>
        <begin position="69"/>
        <end position="86"/>
    </location>
</feature>
<dbReference type="GO" id="GO:0016020">
    <property type="term" value="C:membrane"/>
    <property type="evidence" value="ECO:0007669"/>
    <property type="project" value="UniProtKB-SubCell"/>
</dbReference>
<dbReference type="PROSITE" id="PS50216">
    <property type="entry name" value="DHHC"/>
    <property type="match status" value="1"/>
</dbReference>
<evidence type="ECO:0000256" key="7">
    <source>
        <dbReference type="ARBA" id="ARBA00038298"/>
    </source>
</evidence>
<comment type="similarity">
    <text evidence="7">Belongs to the DHHC palmitoyltransferase family. PFA5 subfamily.</text>
</comment>
<feature type="transmembrane region" description="Helical" evidence="8">
    <location>
        <begin position="29"/>
        <end position="48"/>
    </location>
</feature>
<dbReference type="GO" id="GO:0005794">
    <property type="term" value="C:Golgi apparatus"/>
    <property type="evidence" value="ECO:0007669"/>
    <property type="project" value="TreeGrafter"/>
</dbReference>
<keyword evidence="6 8" id="KW-0012">Acyltransferase</keyword>
<dbReference type="GO" id="GO:0005783">
    <property type="term" value="C:endoplasmic reticulum"/>
    <property type="evidence" value="ECO:0007669"/>
    <property type="project" value="TreeGrafter"/>
</dbReference>
<dbReference type="GO" id="GO:0019706">
    <property type="term" value="F:protein-cysteine S-palmitoyltransferase activity"/>
    <property type="evidence" value="ECO:0007669"/>
    <property type="project" value="UniProtKB-EC"/>
</dbReference>
<dbReference type="PANTHER" id="PTHR22883:SF23">
    <property type="entry name" value="PALMITOYLTRANSFERASE ZDHHC6"/>
    <property type="match status" value="1"/>
</dbReference>
<comment type="catalytic activity">
    <reaction evidence="8">
        <text>L-cysteinyl-[protein] + hexadecanoyl-CoA = S-hexadecanoyl-L-cysteinyl-[protein] + CoA</text>
        <dbReference type="Rhea" id="RHEA:36683"/>
        <dbReference type="Rhea" id="RHEA-COMP:10131"/>
        <dbReference type="Rhea" id="RHEA-COMP:11032"/>
        <dbReference type="ChEBI" id="CHEBI:29950"/>
        <dbReference type="ChEBI" id="CHEBI:57287"/>
        <dbReference type="ChEBI" id="CHEBI:57379"/>
        <dbReference type="ChEBI" id="CHEBI:74151"/>
        <dbReference type="EC" id="2.3.1.225"/>
    </reaction>
</comment>
<comment type="subcellular location">
    <subcellularLocation>
        <location evidence="1">Membrane</location>
        <topology evidence="1">Multi-pass membrane protein</topology>
    </subcellularLocation>
</comment>
<dbReference type="GO" id="GO:0006612">
    <property type="term" value="P:protein targeting to membrane"/>
    <property type="evidence" value="ECO:0007669"/>
    <property type="project" value="TreeGrafter"/>
</dbReference>
<evidence type="ECO:0000256" key="6">
    <source>
        <dbReference type="ARBA" id="ARBA00023315"/>
    </source>
</evidence>
<evidence type="ECO:0000313" key="11">
    <source>
        <dbReference type="EMBL" id="CAE0470623.1"/>
    </source>
</evidence>
<reference evidence="11" key="1">
    <citation type="submission" date="2021-01" db="EMBL/GenBank/DDBJ databases">
        <authorList>
            <person name="Corre E."/>
            <person name="Pelletier E."/>
            <person name="Niang G."/>
            <person name="Scheremetjew M."/>
            <person name="Finn R."/>
            <person name="Kale V."/>
            <person name="Holt S."/>
            <person name="Cochrane G."/>
            <person name="Meng A."/>
            <person name="Brown T."/>
            <person name="Cohen L."/>
        </authorList>
    </citation>
    <scope>NUCLEOTIDE SEQUENCE</scope>
    <source>
        <strain evidence="11">MM31A-1</strain>
    </source>
</reference>
<keyword evidence="2 8" id="KW-0808">Transferase</keyword>
<gene>
    <name evidence="11" type="ORF">CDEB00056_LOCUS15476</name>
</gene>
<sequence>MNNKDVEEKSERVALTGNGSLKRKKQGPMPRWFTVCYYILLSAIALGLTIASKGTKLYDNKGLMDKKELVLLLCHYFAVLIAFGIVHNSDPGYITFDYMQSVCEEDGLSIVGRCIDIDVEVQGENHLRTTTHRNDTSSNDSSTMSLSTTDIEMTTLNQPLSLEGNDSDIGVSISRRNKINNLEANSEDGDAKANNNSLQKELKSGSSVTSEETYWKTTRRKFCSKCQIAPPLRSHHCKICQKCVATFDHHCGFIGACIGERNHCRFYWFLLIQFLGFWKCCSVVRSSSLGITCRLSTACMKTMGDGSGISNVDIAVIVIARFYLYLLTFSALLMVIAHTVLVLSNGTTFEIEKKDHLEYLRGVEMCDLPFSKGLFSNLKLFCCMRDVVTTSTSSACISNSKKEPWKPIVWKPVGPIVRDSEDWIRHPWQNKYWTCC</sequence>
<keyword evidence="5 8" id="KW-0472">Membrane</keyword>
<keyword evidence="4 8" id="KW-1133">Transmembrane helix</keyword>
<dbReference type="AlphaFoldDB" id="A0A7S3VBU4"/>
<dbReference type="PANTHER" id="PTHR22883">
    <property type="entry name" value="ZINC FINGER DHHC DOMAIN CONTAINING PROTEIN"/>
    <property type="match status" value="1"/>
</dbReference>
<feature type="region of interest" description="Disordered" evidence="9">
    <location>
        <begin position="182"/>
        <end position="203"/>
    </location>
</feature>
<evidence type="ECO:0000256" key="1">
    <source>
        <dbReference type="ARBA" id="ARBA00004141"/>
    </source>
</evidence>
<evidence type="ECO:0000256" key="2">
    <source>
        <dbReference type="ARBA" id="ARBA00022679"/>
    </source>
</evidence>
<dbReference type="Pfam" id="PF01529">
    <property type="entry name" value="DHHC"/>
    <property type="match status" value="1"/>
</dbReference>
<evidence type="ECO:0000256" key="5">
    <source>
        <dbReference type="ARBA" id="ARBA00023136"/>
    </source>
</evidence>
<accession>A0A7S3VBU4</accession>
<feature type="compositionally biased region" description="Polar residues" evidence="9">
    <location>
        <begin position="193"/>
        <end position="203"/>
    </location>
</feature>
<feature type="transmembrane region" description="Helical" evidence="8">
    <location>
        <begin position="322"/>
        <end position="344"/>
    </location>
</feature>
<dbReference type="EC" id="2.3.1.225" evidence="8"/>
<evidence type="ECO:0000256" key="8">
    <source>
        <dbReference type="RuleBase" id="RU079119"/>
    </source>
</evidence>
<dbReference type="InterPro" id="IPR039859">
    <property type="entry name" value="PFA4/ZDH16/20/ERF2-like"/>
</dbReference>
<dbReference type="InterPro" id="IPR001594">
    <property type="entry name" value="Palmitoyltrfase_DHHC"/>
</dbReference>
<protein>
    <recommendedName>
        <fullName evidence="8">Palmitoyltransferase</fullName>
        <ecNumber evidence="8">2.3.1.225</ecNumber>
    </recommendedName>
</protein>
<evidence type="ECO:0000256" key="4">
    <source>
        <dbReference type="ARBA" id="ARBA00022989"/>
    </source>
</evidence>
<comment type="domain">
    <text evidence="8">The DHHC domain is required for palmitoyltransferase activity.</text>
</comment>
<keyword evidence="3 8" id="KW-0812">Transmembrane</keyword>
<evidence type="ECO:0000259" key="10">
    <source>
        <dbReference type="Pfam" id="PF01529"/>
    </source>
</evidence>
<evidence type="ECO:0000256" key="9">
    <source>
        <dbReference type="SAM" id="MobiDB-lite"/>
    </source>
</evidence>
<name>A0A7S3VBU4_9STRA</name>
<evidence type="ECO:0000256" key="3">
    <source>
        <dbReference type="ARBA" id="ARBA00022692"/>
    </source>
</evidence>
<organism evidence="11">
    <name type="scientific">Chaetoceros debilis</name>
    <dbReference type="NCBI Taxonomy" id="122233"/>
    <lineage>
        <taxon>Eukaryota</taxon>
        <taxon>Sar</taxon>
        <taxon>Stramenopiles</taxon>
        <taxon>Ochrophyta</taxon>
        <taxon>Bacillariophyta</taxon>
        <taxon>Coscinodiscophyceae</taxon>
        <taxon>Chaetocerotophycidae</taxon>
        <taxon>Chaetocerotales</taxon>
        <taxon>Chaetocerotaceae</taxon>
        <taxon>Chaetoceros</taxon>
    </lineage>
</organism>
<feature type="domain" description="Palmitoyltransferase DHHC" evidence="10">
    <location>
        <begin position="217"/>
        <end position="353"/>
    </location>
</feature>